<evidence type="ECO:0000259" key="1">
    <source>
        <dbReference type="PROSITE" id="PS51459"/>
    </source>
</evidence>
<dbReference type="KEGG" id="mbur:EQU24_10845"/>
<keyword evidence="4" id="KW-1185">Reference proteome</keyword>
<dbReference type="SUPFAM" id="SSF140931">
    <property type="entry name" value="Fic-like"/>
    <property type="match status" value="1"/>
</dbReference>
<dbReference type="Pfam" id="PF02661">
    <property type="entry name" value="Fic"/>
    <property type="match status" value="1"/>
</dbReference>
<dbReference type="InterPro" id="IPR011204">
    <property type="entry name" value="Virulence_RhuM-like"/>
</dbReference>
<dbReference type="InterPro" id="IPR053737">
    <property type="entry name" value="Type_II_TA_Toxin"/>
</dbReference>
<reference evidence="4" key="1">
    <citation type="journal article" date="2019" name="J. Bacteriol.">
        <title>A Mutagenic Screen Identifies a TonB-Dependent Receptor Required for the Lanthanide Metal Switch in the Type I Methanotroph 'Methylotuvimicrobium buryatense' 5GB1C.</title>
        <authorList>
            <person name="Groom J.D."/>
            <person name="Ford S.M."/>
            <person name="Pesesky M.W."/>
            <person name="Lidstrom M.E."/>
        </authorList>
    </citation>
    <scope>NUCLEOTIDE SEQUENCE [LARGE SCALE GENOMIC DNA]</scope>
    <source>
        <strain evidence="4">5GB1C</strain>
    </source>
</reference>
<dbReference type="InterPro" id="IPR003812">
    <property type="entry name" value="Fido"/>
</dbReference>
<dbReference type="EMBL" id="CP035467">
    <property type="protein sequence ID" value="QCW82676.1"/>
    <property type="molecule type" value="Genomic_DNA"/>
</dbReference>
<dbReference type="Proteomes" id="UP000305881">
    <property type="component" value="Chromosome"/>
</dbReference>
<gene>
    <name evidence="3" type="ORF">EQU24_10845</name>
</gene>
<evidence type="ECO:0000259" key="2">
    <source>
        <dbReference type="PROSITE" id="PS51750"/>
    </source>
</evidence>
<protein>
    <submittedName>
        <fullName evidence="3">Fic/DOC family protein</fullName>
    </submittedName>
</protein>
<feature type="domain" description="Fido" evidence="1">
    <location>
        <begin position="171"/>
        <end position="322"/>
    </location>
</feature>
<dbReference type="Gene3D" id="1.20.120.1870">
    <property type="entry name" value="Fic/DOC protein, Fido domain"/>
    <property type="match status" value="1"/>
</dbReference>
<dbReference type="PANTHER" id="PTHR35810">
    <property type="entry name" value="CYTOPLASMIC PROTEIN-RELATED"/>
    <property type="match status" value="1"/>
</dbReference>
<dbReference type="PROSITE" id="PS51750">
    <property type="entry name" value="BRO_N"/>
    <property type="match status" value="1"/>
</dbReference>
<feature type="domain" description="Bro-N" evidence="2">
    <location>
        <begin position="9"/>
        <end position="118"/>
    </location>
</feature>
<dbReference type="Pfam" id="PF13310">
    <property type="entry name" value="Virulence_RhuM"/>
    <property type="match status" value="1"/>
</dbReference>
<proteinExistence type="predicted"/>
<dbReference type="PROSITE" id="PS51459">
    <property type="entry name" value="FIDO"/>
    <property type="match status" value="1"/>
</dbReference>
<evidence type="ECO:0000313" key="4">
    <source>
        <dbReference type="Proteomes" id="UP000305881"/>
    </source>
</evidence>
<dbReference type="PANTHER" id="PTHR35810:SF1">
    <property type="entry name" value="CYTOPLASMIC PROTEIN"/>
    <property type="match status" value="1"/>
</dbReference>
<dbReference type="InterPro" id="IPR036597">
    <property type="entry name" value="Fido-like_dom_sf"/>
</dbReference>
<name>A0A4P9USH3_METBY</name>
<dbReference type="InterPro" id="IPR003497">
    <property type="entry name" value="BRO_N_domain"/>
</dbReference>
<dbReference type="OrthoDB" id="9802752at2"/>
<accession>A0A4P9USH3</accession>
<dbReference type="AlphaFoldDB" id="A0A4P9USH3"/>
<dbReference type="RefSeq" id="WP_017839483.1">
    <property type="nucleotide sequence ID" value="NZ_CP035467.1"/>
</dbReference>
<organism evidence="3 4">
    <name type="scientific">Methylotuvimicrobium buryatense</name>
    <name type="common">Methylomicrobium buryatense</name>
    <dbReference type="NCBI Taxonomy" id="95641"/>
    <lineage>
        <taxon>Bacteria</taxon>
        <taxon>Pseudomonadati</taxon>
        <taxon>Pseudomonadota</taxon>
        <taxon>Gammaproteobacteria</taxon>
        <taxon>Methylococcales</taxon>
        <taxon>Methylococcaceae</taxon>
        <taxon>Methylotuvimicrobium</taxon>
    </lineage>
</organism>
<evidence type="ECO:0000313" key="3">
    <source>
        <dbReference type="EMBL" id="QCW82676.1"/>
    </source>
</evidence>
<dbReference type="STRING" id="675511.GCA_000341735_00864"/>
<sequence length="329" mass="37379">MTLTNPPQQIAIYQNEDGSIRIDVHLEQDTVWLNQAQMVELFGRDQSVISRHIANAFKDEEVSEKSNMQKMHIANSDKPVAYYDLDVIISVGYRIKSKRGVQFRRWATQILKQYLLQGYALNEQKLRASQEKLADLQQAIALSSRLVHNKALSASESQGILAILEQYSHALTVLDDYDHQRLVIAGTQKATQTPIGYEEAIAQIRLWREQEQLSGLFGNEKDDSFKSSLATIYQTFGGEELYPSIEEKAANLLYFIVKNHSFSDGNKRIAAAIFAWFLQRHDFLYNQDGEKRIADNALVAFTLLIAESKPEEKDTIVKVIINLINGKNG</sequence>